<dbReference type="NCBIfam" id="TIGR03086">
    <property type="entry name" value="TIGR03086 family metal-binding protein"/>
    <property type="match status" value="1"/>
</dbReference>
<dbReference type="InterPro" id="IPR024344">
    <property type="entry name" value="MDMPI_metal-binding"/>
</dbReference>
<dbReference type="Pfam" id="PF11716">
    <property type="entry name" value="MDMPI_N"/>
    <property type="match status" value="1"/>
</dbReference>
<sequence>MTGITPTDTSFDPRPRLATALDQMQAQIEAVGADDLDRPTPCGDYNVRMLLGHVLAVIRKLAVAGRGGDASQVTDPADDITEGWTDAIRQARADLDQVWSADTSLERDCTLPWATMPGRDVLDTYTHEFTVHAWDLARATGRVDDLDPVLAKMALEWFSRNVPEDARSEDGAFGPAIAVADDADVFTKLAAYVGRKP</sequence>
<reference evidence="2 3" key="1">
    <citation type="journal article" date="2009" name="Stand. Genomic Sci.">
        <title>Complete genome sequence of Stackebrandtia nassauensis type strain (LLR-40K-21).</title>
        <authorList>
            <person name="Munk C."/>
            <person name="Lapidus A."/>
            <person name="Copeland A."/>
            <person name="Jando M."/>
            <person name="Mayilraj S."/>
            <person name="Glavina Del Rio T."/>
            <person name="Nolan M."/>
            <person name="Chen F."/>
            <person name="Lucas S."/>
            <person name="Tice H."/>
            <person name="Cheng J.F."/>
            <person name="Han C."/>
            <person name="Detter J.C."/>
            <person name="Bruce D."/>
            <person name="Goodwin L."/>
            <person name="Chain P."/>
            <person name="Pitluck S."/>
            <person name="Goker M."/>
            <person name="Ovchinikova G."/>
            <person name="Pati A."/>
            <person name="Ivanova N."/>
            <person name="Mavromatis K."/>
            <person name="Chen A."/>
            <person name="Palaniappan K."/>
            <person name="Land M."/>
            <person name="Hauser L."/>
            <person name="Chang Y.J."/>
            <person name="Jeffries C.D."/>
            <person name="Bristow J."/>
            <person name="Eisen J.A."/>
            <person name="Markowitz V."/>
            <person name="Hugenholtz P."/>
            <person name="Kyrpides N.C."/>
            <person name="Klenk H.P."/>
        </authorList>
    </citation>
    <scope>NUCLEOTIDE SEQUENCE [LARGE SCALE GENOMIC DNA]</scope>
    <source>
        <strain evidence="3">DSM 44728 / CIP 108903 / NRRL B-16338 / NBRC 102104 / LLR-40K-21</strain>
    </source>
</reference>
<protein>
    <recommendedName>
        <fullName evidence="1">Mycothiol-dependent maleylpyruvate isomerase metal-binding domain-containing protein</fullName>
    </recommendedName>
</protein>
<dbReference type="RefSeq" id="WP_013018778.1">
    <property type="nucleotide sequence ID" value="NC_013947.1"/>
</dbReference>
<evidence type="ECO:0000313" key="2">
    <source>
        <dbReference type="EMBL" id="ADD43207.1"/>
    </source>
</evidence>
<dbReference type="InterPro" id="IPR034660">
    <property type="entry name" value="DinB/YfiT-like"/>
</dbReference>
<evidence type="ECO:0000313" key="3">
    <source>
        <dbReference type="Proteomes" id="UP000000844"/>
    </source>
</evidence>
<keyword evidence="3" id="KW-1185">Reference proteome</keyword>
<dbReference type="eggNOG" id="COG1576">
    <property type="taxonomic scope" value="Bacteria"/>
</dbReference>
<dbReference type="Gene3D" id="1.20.120.450">
    <property type="entry name" value="dinb family like domain"/>
    <property type="match status" value="1"/>
</dbReference>
<dbReference type="SUPFAM" id="SSF109854">
    <property type="entry name" value="DinB/YfiT-like putative metalloenzymes"/>
    <property type="match status" value="1"/>
</dbReference>
<feature type="domain" description="Mycothiol-dependent maleylpyruvate isomerase metal-binding" evidence="1">
    <location>
        <begin position="18"/>
        <end position="137"/>
    </location>
</feature>
<dbReference type="InterPro" id="IPR017517">
    <property type="entry name" value="Maleyloyr_isom"/>
</dbReference>
<dbReference type="HOGENOM" id="CLU_051661_2_1_11"/>
<proteinExistence type="predicted"/>
<gene>
    <name evidence="2" type="ordered locus">Snas_3545</name>
</gene>
<organism evidence="2 3">
    <name type="scientific">Stackebrandtia nassauensis (strain DSM 44728 / CIP 108903 / NRRL B-16338 / NBRC 102104 / LLR-40K-21)</name>
    <dbReference type="NCBI Taxonomy" id="446470"/>
    <lineage>
        <taxon>Bacteria</taxon>
        <taxon>Bacillati</taxon>
        <taxon>Actinomycetota</taxon>
        <taxon>Actinomycetes</taxon>
        <taxon>Glycomycetales</taxon>
        <taxon>Glycomycetaceae</taxon>
        <taxon>Stackebrandtia</taxon>
    </lineage>
</organism>
<dbReference type="GO" id="GO:0046872">
    <property type="term" value="F:metal ion binding"/>
    <property type="evidence" value="ECO:0007669"/>
    <property type="project" value="InterPro"/>
</dbReference>
<evidence type="ECO:0000259" key="1">
    <source>
        <dbReference type="Pfam" id="PF11716"/>
    </source>
</evidence>
<dbReference type="EMBL" id="CP001778">
    <property type="protein sequence ID" value="ADD43207.1"/>
    <property type="molecule type" value="Genomic_DNA"/>
</dbReference>
<dbReference type="OrthoDB" id="5185819at2"/>
<dbReference type="AlphaFoldDB" id="D3PWI5"/>
<dbReference type="Proteomes" id="UP000000844">
    <property type="component" value="Chromosome"/>
</dbReference>
<dbReference type="KEGG" id="sna:Snas_3545"/>
<dbReference type="InterPro" id="IPR017520">
    <property type="entry name" value="CHP03086"/>
</dbReference>
<dbReference type="NCBIfam" id="TIGR03083">
    <property type="entry name" value="maleylpyruvate isomerase family mycothiol-dependent enzyme"/>
    <property type="match status" value="1"/>
</dbReference>
<name>D3PWI5_STANL</name>
<dbReference type="STRING" id="446470.Snas_3545"/>
<accession>D3PWI5</accession>